<sequence>MSPKTTLLLVASLVGAVVADQTQEVYKKDDSTFVRGAPPKFRDASEFTTPSVDQVYVTIDGLPSYQHGFELVNPRYLNQRSSSQKASQKEELAKQGDFVKSILEANKASLDAKTSFSNIFRPSQPLASSLFENPSFKTDSSQDTRFGTLDLFGSGVPEESAVVKSDAGETTTHNVFQFHFPREQKGSSSQGDFLLDSRDFVGTSPKPAQRNDFSRLQSDISSNNGDRKQSFVFRERGTTPAFQGSSDFGRFGQASFSSERPSLTKTNQDRNPIGVGKPERNGGSRISPVSSRPSLAEPSLVPEISIPGKDKFGTRQRPGRIELHSSVIPGTSSFGFGAQIGDDEESKFISQVNQNTASFVSKNKQTNGFEELVPKGFEPFPSLSDQTSGFGVSQPPQDLPPVHGFVGSQSTNKRRKEPIQKTRRPIQNQAATEQRLPVLPPIPETRFTSPSNSRFPNPKSVPGEIDQQAVDQELEARKQAENAMYSFASSVSDTVNDSSQSRQEVRDGLKLKGMYSYSDGFFKRTVHYEADEGGYRVVKEESEPIGSGPQYDPNGEVYVNFQQSGSNLQYNTRGDQLRKNNRKPTKAVQTFDDYSEQQELPILNH</sequence>
<dbReference type="EMBL" id="WIXP02000002">
    <property type="protein sequence ID" value="KAF6214863.1"/>
    <property type="molecule type" value="Genomic_DNA"/>
</dbReference>
<evidence type="ECO:0000313" key="5">
    <source>
        <dbReference type="Proteomes" id="UP000466442"/>
    </source>
</evidence>
<dbReference type="InterPro" id="IPR000618">
    <property type="entry name" value="Insect_cuticle"/>
</dbReference>
<feature type="compositionally biased region" description="Basic and acidic residues" evidence="2">
    <location>
        <begin position="225"/>
        <end position="237"/>
    </location>
</feature>
<feature type="region of interest" description="Disordered" evidence="2">
    <location>
        <begin position="386"/>
        <end position="464"/>
    </location>
</feature>
<dbReference type="OrthoDB" id="8195082at2759"/>
<feature type="compositionally biased region" description="Polar residues" evidence="2">
    <location>
        <begin position="214"/>
        <end position="224"/>
    </location>
</feature>
<feature type="compositionally biased region" description="Polar residues" evidence="2">
    <location>
        <begin position="565"/>
        <end position="574"/>
    </location>
</feature>
<gene>
    <name evidence="4" type="ORF">GE061_009607</name>
</gene>
<feature type="compositionally biased region" description="Polar residues" evidence="2">
    <location>
        <begin position="386"/>
        <end position="396"/>
    </location>
</feature>
<organism evidence="4 5">
    <name type="scientific">Apolygus lucorum</name>
    <name type="common">Small green plant bug</name>
    <name type="synonym">Lygocoris lucorum</name>
    <dbReference type="NCBI Taxonomy" id="248454"/>
    <lineage>
        <taxon>Eukaryota</taxon>
        <taxon>Metazoa</taxon>
        <taxon>Ecdysozoa</taxon>
        <taxon>Arthropoda</taxon>
        <taxon>Hexapoda</taxon>
        <taxon>Insecta</taxon>
        <taxon>Pterygota</taxon>
        <taxon>Neoptera</taxon>
        <taxon>Paraneoptera</taxon>
        <taxon>Hemiptera</taxon>
        <taxon>Heteroptera</taxon>
        <taxon>Panheteroptera</taxon>
        <taxon>Cimicomorpha</taxon>
        <taxon>Miridae</taxon>
        <taxon>Mirini</taxon>
        <taxon>Apolygus</taxon>
    </lineage>
</organism>
<dbReference type="PROSITE" id="PS51155">
    <property type="entry name" value="CHIT_BIND_RR_2"/>
    <property type="match status" value="1"/>
</dbReference>
<evidence type="ECO:0000256" key="3">
    <source>
        <dbReference type="SAM" id="SignalP"/>
    </source>
</evidence>
<keyword evidence="3" id="KW-0732">Signal</keyword>
<feature type="region of interest" description="Disordered" evidence="2">
    <location>
        <begin position="181"/>
        <end position="316"/>
    </location>
</feature>
<keyword evidence="1" id="KW-0193">Cuticle</keyword>
<evidence type="ECO:0000313" key="4">
    <source>
        <dbReference type="EMBL" id="KAF6214863.1"/>
    </source>
</evidence>
<evidence type="ECO:0000256" key="1">
    <source>
        <dbReference type="PROSITE-ProRule" id="PRU00497"/>
    </source>
</evidence>
<feature type="compositionally biased region" description="Polar residues" evidence="2">
    <location>
        <begin position="446"/>
        <end position="455"/>
    </location>
</feature>
<accession>A0A8S9Y110</accession>
<dbReference type="AlphaFoldDB" id="A0A8S9Y110"/>
<comment type="caution">
    <text evidence="4">The sequence shown here is derived from an EMBL/GenBank/DDBJ whole genome shotgun (WGS) entry which is preliminary data.</text>
</comment>
<reference evidence="4" key="1">
    <citation type="journal article" date="2021" name="Mol. Ecol. Resour.">
        <title>Apolygus lucorum genome provides insights into omnivorousness and mesophyll feeding.</title>
        <authorList>
            <person name="Liu Y."/>
            <person name="Liu H."/>
            <person name="Wang H."/>
            <person name="Huang T."/>
            <person name="Liu B."/>
            <person name="Yang B."/>
            <person name="Yin L."/>
            <person name="Li B."/>
            <person name="Zhang Y."/>
            <person name="Zhang S."/>
            <person name="Jiang F."/>
            <person name="Zhang X."/>
            <person name="Ren Y."/>
            <person name="Wang B."/>
            <person name="Wang S."/>
            <person name="Lu Y."/>
            <person name="Wu K."/>
            <person name="Fan W."/>
            <person name="Wang G."/>
        </authorList>
    </citation>
    <scope>NUCLEOTIDE SEQUENCE</scope>
    <source>
        <strain evidence="4">12Hb</strain>
    </source>
</reference>
<feature type="signal peptide" evidence="3">
    <location>
        <begin position="1"/>
        <end position="19"/>
    </location>
</feature>
<evidence type="ECO:0000256" key="2">
    <source>
        <dbReference type="SAM" id="MobiDB-lite"/>
    </source>
</evidence>
<feature type="compositionally biased region" description="Polar residues" evidence="2">
    <location>
        <begin position="254"/>
        <end position="270"/>
    </location>
</feature>
<dbReference type="GO" id="GO:0042302">
    <property type="term" value="F:structural constituent of cuticle"/>
    <property type="evidence" value="ECO:0007669"/>
    <property type="project" value="UniProtKB-UniRule"/>
</dbReference>
<dbReference type="Proteomes" id="UP000466442">
    <property type="component" value="Unassembled WGS sequence"/>
</dbReference>
<feature type="compositionally biased region" description="Basic residues" evidence="2">
    <location>
        <begin position="412"/>
        <end position="424"/>
    </location>
</feature>
<keyword evidence="5" id="KW-1185">Reference proteome</keyword>
<name>A0A8S9Y110_APOLU</name>
<feature type="chain" id="PRO_5035939342" evidence="3">
    <location>
        <begin position="20"/>
        <end position="605"/>
    </location>
</feature>
<protein>
    <submittedName>
        <fullName evidence="4">Uncharacterized protein</fullName>
    </submittedName>
</protein>
<dbReference type="Pfam" id="PF00379">
    <property type="entry name" value="Chitin_bind_4"/>
    <property type="match status" value="1"/>
</dbReference>
<feature type="region of interest" description="Disordered" evidence="2">
    <location>
        <begin position="565"/>
        <end position="605"/>
    </location>
</feature>
<proteinExistence type="predicted"/>